<dbReference type="KEGG" id="ibu:IB211_01453c"/>
<dbReference type="GO" id="GO:0016757">
    <property type="term" value="F:glycosyltransferase activity"/>
    <property type="evidence" value="ECO:0007669"/>
    <property type="project" value="UniProtKB-KW"/>
</dbReference>
<dbReference type="Proteomes" id="UP000064844">
    <property type="component" value="Chromosome"/>
</dbReference>
<keyword evidence="2" id="KW-0328">Glycosyltransferase</keyword>
<proteinExistence type="predicted"/>
<evidence type="ECO:0000313" key="2">
    <source>
        <dbReference type="EMBL" id="ALP93846.1"/>
    </source>
</evidence>
<dbReference type="PATRIC" id="fig|1297617.4.peg.1489"/>
<dbReference type="Gene3D" id="3.90.1310.10">
    <property type="entry name" value="Penicillin-binding protein 2a (Domain 2)"/>
    <property type="match status" value="1"/>
</dbReference>
<organism evidence="2 3">
    <name type="scientific">Intestinimonas butyriciproducens</name>
    <dbReference type="NCBI Taxonomy" id="1297617"/>
    <lineage>
        <taxon>Bacteria</taxon>
        <taxon>Bacillati</taxon>
        <taxon>Bacillota</taxon>
        <taxon>Clostridia</taxon>
        <taxon>Eubacteriales</taxon>
        <taxon>Intestinimonas</taxon>
    </lineage>
</organism>
<dbReference type="InterPro" id="IPR012338">
    <property type="entry name" value="Beta-lactam/transpept-like"/>
</dbReference>
<keyword evidence="3" id="KW-1185">Reference proteome</keyword>
<accession>A0A0S2W3A5</accession>
<evidence type="ECO:0000313" key="3">
    <source>
        <dbReference type="Proteomes" id="UP000064844"/>
    </source>
</evidence>
<reference evidence="3" key="2">
    <citation type="submission" date="2015-04" db="EMBL/GenBank/DDBJ databases">
        <title>A butyrogenic pathway from the amino acid lysine in a human gut commensal.</title>
        <authorList>
            <person name="de Vos W.M."/>
            <person name="Bui N.T.P."/>
            <person name="Plugge C.M."/>
            <person name="Ritari J."/>
        </authorList>
    </citation>
    <scope>NUCLEOTIDE SEQUENCE [LARGE SCALE GENOMIC DNA]</scope>
    <source>
        <strain evidence="3">AF211</strain>
    </source>
</reference>
<dbReference type="STRING" id="1297617.IB211_01453c"/>
<gene>
    <name evidence="2" type="ORF">IB211_01453c</name>
</gene>
<dbReference type="GO" id="GO:0051301">
    <property type="term" value="P:cell division"/>
    <property type="evidence" value="ECO:0007669"/>
    <property type="project" value="UniProtKB-KW"/>
</dbReference>
<dbReference type="eggNOG" id="COG0768">
    <property type="taxonomic scope" value="Bacteria"/>
</dbReference>
<reference evidence="2 3" key="1">
    <citation type="journal article" date="2015" name="Nat. Commun.">
        <title>Production of butyrate from lysine and the Amadori product fructoselysine by a human gut commensal.</title>
        <authorList>
            <person name="Bui T.P."/>
            <person name="Ritari J."/>
            <person name="Boeren S."/>
            <person name="de Waard P."/>
            <person name="Plugge C.M."/>
            <person name="de Vos W.M."/>
        </authorList>
    </citation>
    <scope>NUCLEOTIDE SEQUENCE [LARGE SCALE GENOMIC DNA]</scope>
    <source>
        <strain evidence="2 3">AF211</strain>
    </source>
</reference>
<dbReference type="GO" id="GO:0008658">
    <property type="term" value="F:penicillin binding"/>
    <property type="evidence" value="ECO:0007669"/>
    <property type="project" value="InterPro"/>
</dbReference>
<feature type="domain" description="Penicillin-binding protein transpeptidase" evidence="1">
    <location>
        <begin position="149"/>
        <end position="452"/>
    </location>
</feature>
<sequence>MRKIERRAAVCLLLSAALVLGTYIFSFLFFKDGGRWVSFAANRHLYNSSGELSVGQVLDRDGDLLSWVDASGRRVYYANTIVRKATLHTVGDTQGKIGSGALVAFADKLSGYNLITGAYTPLGEGNDLYLTIDAHLNYVAYQALNGRKGAVGVYNYKTGEMLCLLSSPAFDPADPPEIQEGDPQYDGVYVNRFLSGSFVPGSVFKTVTLSAAIEKLPDLFARTFTCTGSTLVGGEAVTCPSVHGEMDIYSAYSNSCNGVFAQLAAELGSNVMTSYTRKAGLTDTYKVSGLKTTSGRFQFSDCTENQLGWAGVGQYNDLLNPCSLMVYMGAIANGGKAAVPQLIYRTVTPLGIPASFYLPHKTGTLISSTTAETLSGMMARNVSEVYGSGRFPNMDICAKSGTAEVGGGKTPTSWFSGFLRNEDAPYAFAVVVEEGGSGSKTAGGVASSVLNALVNGD</sequence>
<dbReference type="GO" id="GO:0071555">
    <property type="term" value="P:cell wall organization"/>
    <property type="evidence" value="ECO:0007669"/>
    <property type="project" value="TreeGrafter"/>
</dbReference>
<name>A0A0S2W3A5_9FIRM</name>
<dbReference type="EMBL" id="CP011307">
    <property type="protein sequence ID" value="ALP93846.1"/>
    <property type="molecule type" value="Genomic_DNA"/>
</dbReference>
<keyword evidence="2" id="KW-0132">Cell division</keyword>
<keyword evidence="2" id="KW-0808">Transferase</keyword>
<dbReference type="Pfam" id="PF00905">
    <property type="entry name" value="Transpeptidase"/>
    <property type="match status" value="1"/>
</dbReference>
<dbReference type="PANTHER" id="PTHR30627">
    <property type="entry name" value="PEPTIDOGLYCAN D,D-TRANSPEPTIDASE"/>
    <property type="match status" value="1"/>
</dbReference>
<dbReference type="AlphaFoldDB" id="A0A0S2W3A5"/>
<dbReference type="SUPFAM" id="SSF56601">
    <property type="entry name" value="beta-lactamase/transpeptidase-like"/>
    <property type="match status" value="1"/>
</dbReference>
<dbReference type="GO" id="GO:0071972">
    <property type="term" value="F:peptidoglycan L,D-transpeptidase activity"/>
    <property type="evidence" value="ECO:0007669"/>
    <property type="project" value="TreeGrafter"/>
</dbReference>
<keyword evidence="2" id="KW-0131">Cell cycle</keyword>
<dbReference type="Gene3D" id="3.40.710.10">
    <property type="entry name" value="DD-peptidase/beta-lactamase superfamily"/>
    <property type="match status" value="1"/>
</dbReference>
<dbReference type="InterPro" id="IPR001460">
    <property type="entry name" value="PCN-bd_Tpept"/>
</dbReference>
<protein>
    <submittedName>
        <fullName evidence="2">Cell division protein FtsI</fullName>
        <ecNumber evidence="2">2.4.1.129</ecNumber>
    </submittedName>
</protein>
<dbReference type="EC" id="2.4.1.129" evidence="2"/>
<dbReference type="PANTHER" id="PTHR30627:SF24">
    <property type="entry name" value="PENICILLIN-BINDING PROTEIN 4B"/>
    <property type="match status" value="1"/>
</dbReference>
<evidence type="ECO:0000259" key="1">
    <source>
        <dbReference type="Pfam" id="PF00905"/>
    </source>
</evidence>
<dbReference type="RefSeq" id="WP_058117596.1">
    <property type="nucleotide sequence ID" value="NZ_CP011307.1"/>
</dbReference>
<dbReference type="GO" id="GO:0005886">
    <property type="term" value="C:plasma membrane"/>
    <property type="evidence" value="ECO:0007669"/>
    <property type="project" value="TreeGrafter"/>
</dbReference>
<dbReference type="InterPro" id="IPR050515">
    <property type="entry name" value="Beta-lactam/transpept"/>
</dbReference>